<dbReference type="HOGENOM" id="CLU_395272_0_0_5"/>
<evidence type="ECO:0000259" key="5">
    <source>
        <dbReference type="PROSITE" id="PS51755"/>
    </source>
</evidence>
<dbReference type="CDD" id="cd00383">
    <property type="entry name" value="trans_reg_C"/>
    <property type="match status" value="1"/>
</dbReference>
<feature type="domain" description="OmpR/PhoB-type" evidence="5">
    <location>
        <begin position="16"/>
        <end position="112"/>
    </location>
</feature>
<dbReference type="Proteomes" id="UP000001868">
    <property type="component" value="Chromosome"/>
</dbReference>
<dbReference type="SUPFAM" id="SSF46894">
    <property type="entry name" value="C-terminal effector domain of the bipartite response regulators"/>
    <property type="match status" value="1"/>
</dbReference>
<evidence type="ECO:0000313" key="6">
    <source>
        <dbReference type="EMBL" id="ACG77505.1"/>
    </source>
</evidence>
<evidence type="ECO:0000256" key="3">
    <source>
        <dbReference type="PROSITE-ProRule" id="PRU01091"/>
    </source>
</evidence>
<dbReference type="GO" id="GO:0003677">
    <property type="term" value="F:DNA binding"/>
    <property type="evidence" value="ECO:0007669"/>
    <property type="project" value="UniProtKB-UniRule"/>
</dbReference>
<dbReference type="SMART" id="SM00862">
    <property type="entry name" value="Trans_reg_C"/>
    <property type="match status" value="1"/>
</dbReference>
<feature type="transmembrane region" description="Helical" evidence="4">
    <location>
        <begin position="141"/>
        <end position="162"/>
    </location>
</feature>
<name>B4R7X2_PHEZH</name>
<dbReference type="SUPFAM" id="SSF82171">
    <property type="entry name" value="DPP6 N-terminal domain-like"/>
    <property type="match status" value="1"/>
</dbReference>
<gene>
    <name evidence="6" type="ordered locus">PHZ_c1091</name>
</gene>
<keyword evidence="7" id="KW-1185">Reference proteome</keyword>
<feature type="DNA-binding region" description="OmpR/PhoB-type" evidence="3">
    <location>
        <begin position="16"/>
        <end position="112"/>
    </location>
</feature>
<dbReference type="STRING" id="450851.PHZ_c1091"/>
<dbReference type="InterPro" id="IPR036388">
    <property type="entry name" value="WH-like_DNA-bd_sf"/>
</dbReference>
<comment type="similarity">
    <text evidence="1">Belongs to the TolB family.</text>
</comment>
<dbReference type="eggNOG" id="COG3710">
    <property type="taxonomic scope" value="Bacteria"/>
</dbReference>
<keyword evidence="4" id="KW-0812">Transmembrane</keyword>
<evidence type="ECO:0000256" key="1">
    <source>
        <dbReference type="ARBA" id="ARBA00009820"/>
    </source>
</evidence>
<dbReference type="Gene3D" id="2.120.10.30">
    <property type="entry name" value="TolB, C-terminal domain"/>
    <property type="match status" value="3"/>
</dbReference>
<dbReference type="eggNOG" id="COG0823">
    <property type="taxonomic scope" value="Bacteria"/>
</dbReference>
<dbReference type="Pfam" id="PF07676">
    <property type="entry name" value="PD40"/>
    <property type="match status" value="5"/>
</dbReference>
<dbReference type="InterPro" id="IPR001867">
    <property type="entry name" value="OmpR/PhoB-type_DNA-bd"/>
</dbReference>
<evidence type="ECO:0000313" key="7">
    <source>
        <dbReference type="Proteomes" id="UP000001868"/>
    </source>
</evidence>
<dbReference type="EMBL" id="CP000747">
    <property type="protein sequence ID" value="ACG77505.1"/>
    <property type="molecule type" value="Genomic_DNA"/>
</dbReference>
<dbReference type="Gene3D" id="1.10.10.10">
    <property type="entry name" value="Winged helix-like DNA-binding domain superfamily/Winged helix DNA-binding domain"/>
    <property type="match status" value="1"/>
</dbReference>
<sequence>MNEHVALWPKLTLARELPFVLAGAQVRPAALEVEIGGRVTTLEPRVMKVLVALHRARGHPVSRDELIDLCWEGRIVTEGALNRCVAQLRKALAGEPRIHLDTIPTVGYRLQAGGEPRRAAMAAGDEAAPAAPVQAGVRRRWAWAAAAAGIAAAGAAAAFALYPRPVAWTATSYHPLTAERGLETHPAISPNGQQIVYSQRPDSTVGRDLYIRGVDQGTPVRITSHPADDHSAAWSPAGDRIVFVRTVPNGPCQLVVAPVPLGPERVAAQCQSSTYTRVSWLDANTLAIGDRPAPDALWRIRAVDLTTGAVRDLTNPPADTLGDSDPMVSPDGRRVAFRRTLLHGADDLFVKDLTTGREQALTTDGWKAAGYVWSADSRHLFYSSNRGGEFGLWTVDTRRPGEPRRISLGFGQLTFSRMSIDRRNRLAVELPRGRTNIALVGPDGAVTPVTNAAGADWEPEGAADGAVAYVSNRSGSSELWISPPGTQPVRLTNIVGSYVHSPAWSPDGRSLAFVAVKGRKAEIYTVARDGSRLRAVTDDGTDKLETAWSPDGRSLRYLQRTGARYRVMELALAPGASPRTLAERAWGQMRPGPDGRLFGVPVGGGPLEALDGGAVPQARLSSADAFAVGPEGAYVLRARREAAPSLWLHPWSGPPRPIAVLPTGTGEIGLAPGGRVLVSQNVDEQVDLGLFDLSAAR</sequence>
<dbReference type="PROSITE" id="PS51755">
    <property type="entry name" value="OMPR_PHOB"/>
    <property type="match status" value="1"/>
</dbReference>
<dbReference type="GO" id="GO:0006355">
    <property type="term" value="P:regulation of DNA-templated transcription"/>
    <property type="evidence" value="ECO:0007669"/>
    <property type="project" value="InterPro"/>
</dbReference>
<dbReference type="SUPFAM" id="SSF69304">
    <property type="entry name" value="Tricorn protease N-terminal domain"/>
    <property type="match status" value="1"/>
</dbReference>
<keyword evidence="4" id="KW-0472">Membrane</keyword>
<reference evidence="6 7" key="1">
    <citation type="journal article" date="2008" name="BMC Genomics">
        <title>Complete genome of Phenylobacterium zucineum - a novel facultative intracellular bacterium isolated from human erythroleukemia cell line K562.</title>
        <authorList>
            <person name="Luo Y."/>
            <person name="Xu X."/>
            <person name="Ding Z."/>
            <person name="Liu Z."/>
            <person name="Zhang B."/>
            <person name="Yan Z."/>
            <person name="Sun J."/>
            <person name="Hu S."/>
            <person name="Hu X."/>
        </authorList>
    </citation>
    <scope>NUCLEOTIDE SEQUENCE [LARGE SCALE GENOMIC DNA]</scope>
    <source>
        <strain evidence="6 7">HLK1</strain>
    </source>
</reference>
<dbReference type="PANTHER" id="PTHR36842">
    <property type="entry name" value="PROTEIN TOLB HOMOLOG"/>
    <property type="match status" value="1"/>
</dbReference>
<evidence type="ECO:0000256" key="2">
    <source>
        <dbReference type="ARBA" id="ARBA00023125"/>
    </source>
</evidence>
<dbReference type="KEGG" id="pzu:PHZ_c1091"/>
<organism evidence="6 7">
    <name type="scientific">Phenylobacterium zucineum (strain HLK1)</name>
    <dbReference type="NCBI Taxonomy" id="450851"/>
    <lineage>
        <taxon>Bacteria</taxon>
        <taxon>Pseudomonadati</taxon>
        <taxon>Pseudomonadota</taxon>
        <taxon>Alphaproteobacteria</taxon>
        <taxon>Caulobacterales</taxon>
        <taxon>Caulobacteraceae</taxon>
        <taxon>Phenylobacterium</taxon>
    </lineage>
</organism>
<protein>
    <submittedName>
        <fullName evidence="6">Putative transcriptional regulator</fullName>
    </submittedName>
</protein>
<dbReference type="InterPro" id="IPR016032">
    <property type="entry name" value="Sig_transdc_resp-reg_C-effctor"/>
</dbReference>
<dbReference type="OrthoDB" id="7168043at2"/>
<dbReference type="GO" id="GO:0000160">
    <property type="term" value="P:phosphorelay signal transduction system"/>
    <property type="evidence" value="ECO:0007669"/>
    <property type="project" value="InterPro"/>
</dbReference>
<evidence type="ECO:0000256" key="4">
    <source>
        <dbReference type="SAM" id="Phobius"/>
    </source>
</evidence>
<dbReference type="AlphaFoldDB" id="B4R7X2"/>
<keyword evidence="4" id="KW-1133">Transmembrane helix</keyword>
<accession>B4R7X2</accession>
<dbReference type="Pfam" id="PF00486">
    <property type="entry name" value="Trans_reg_C"/>
    <property type="match status" value="1"/>
</dbReference>
<keyword evidence="2 3" id="KW-0238">DNA-binding</keyword>
<dbReference type="RefSeq" id="WP_012521651.1">
    <property type="nucleotide sequence ID" value="NC_011144.1"/>
</dbReference>
<dbReference type="PANTHER" id="PTHR36842:SF1">
    <property type="entry name" value="PROTEIN TOLB"/>
    <property type="match status" value="1"/>
</dbReference>
<dbReference type="InterPro" id="IPR011659">
    <property type="entry name" value="WD40"/>
</dbReference>
<proteinExistence type="inferred from homology"/>
<dbReference type="InterPro" id="IPR011042">
    <property type="entry name" value="6-blade_b-propeller_TolB-like"/>
</dbReference>